<evidence type="ECO:0000313" key="5">
    <source>
        <dbReference type="EMBL" id="CQR63638.1"/>
    </source>
</evidence>
<dbReference type="PANTHER" id="PTHR34700">
    <property type="entry name" value="POTASSIUM BINDING PROTEIN KBP"/>
    <property type="match status" value="1"/>
</dbReference>
<sequence>MLSGNGRHRRPRQAPALVVAAGVTGSAIAIPLLGASGAGAADGTAWDRVAECETGGAWSENSGNGYYGGLQLTQDDWEKYGGLAYASSADQASRSQQIRVAEKVLAAQGIAAWPTCGLLAGLGNGGTGTADGGSSASPDASGTPDGSASTGSPESSRSPETSDSSPSSSSSSSTDPSASPDSSGGSAGSGSSVSPGSTGSPDSSSTPSASGAADGSSAKGDESAKSGTTADSTSGAASGSSRTPGAPEGDGSGNSGQEGAVSGLTDTGSSGGGRHRGSSAAEEPADRRGDASSGRHASRGEEAARDAVDGSYTVRSGDSLWAIADSLDLGGGWQGLYAGNKETIGADPDHILPGQELAITAETGER</sequence>
<evidence type="ECO:0000313" key="6">
    <source>
        <dbReference type="Proteomes" id="UP000035016"/>
    </source>
</evidence>
<dbReference type="RefSeq" id="WP_029382946.1">
    <property type="nucleotide sequence ID" value="NZ_AZSD01000125.1"/>
</dbReference>
<proteinExistence type="inferred from homology"/>
<dbReference type="PANTHER" id="PTHR34700:SF4">
    <property type="entry name" value="PHAGE-LIKE ELEMENT PBSX PROTEIN XKDP"/>
    <property type="match status" value="1"/>
</dbReference>
<dbReference type="InterPro" id="IPR018392">
    <property type="entry name" value="LysM"/>
</dbReference>
<dbReference type="InterPro" id="IPR052196">
    <property type="entry name" value="Bact_Kbp"/>
</dbReference>
<gene>
    <name evidence="5" type="primary">sle_41790</name>
</gene>
<protein>
    <submittedName>
        <fullName evidence="5">Secreted Protein</fullName>
    </submittedName>
</protein>
<dbReference type="SMART" id="SM00257">
    <property type="entry name" value="LysM"/>
    <property type="match status" value="1"/>
</dbReference>
<feature type="compositionally biased region" description="Low complexity" evidence="3">
    <location>
        <begin position="132"/>
        <end position="218"/>
    </location>
</feature>
<dbReference type="SUPFAM" id="SSF53955">
    <property type="entry name" value="Lysozyme-like"/>
    <property type="match status" value="1"/>
</dbReference>
<feature type="domain" description="LysM" evidence="4">
    <location>
        <begin position="310"/>
        <end position="359"/>
    </location>
</feature>
<feature type="compositionally biased region" description="Low complexity" evidence="3">
    <location>
        <begin position="225"/>
        <end position="246"/>
    </location>
</feature>
<dbReference type="InterPro" id="IPR023346">
    <property type="entry name" value="Lysozyme-like_dom_sf"/>
</dbReference>
<evidence type="ECO:0000256" key="2">
    <source>
        <dbReference type="ARBA" id="ARBA00022801"/>
    </source>
</evidence>
<dbReference type="Proteomes" id="UP000035016">
    <property type="component" value="Chromosome Chromosome"/>
</dbReference>
<dbReference type="InterPro" id="IPR036779">
    <property type="entry name" value="LysM_dom_sf"/>
</dbReference>
<dbReference type="Pfam" id="PF06737">
    <property type="entry name" value="Transglycosylas"/>
    <property type="match status" value="1"/>
</dbReference>
<dbReference type="SUPFAM" id="SSF54106">
    <property type="entry name" value="LysM domain"/>
    <property type="match status" value="1"/>
</dbReference>
<feature type="region of interest" description="Disordered" evidence="3">
    <location>
        <begin position="128"/>
        <end position="313"/>
    </location>
</feature>
<dbReference type="AlphaFoldDB" id="A0A0F7VYI2"/>
<dbReference type="CDD" id="cd00118">
    <property type="entry name" value="LysM"/>
    <property type="match status" value="1"/>
</dbReference>
<accession>A0A0F7VYI2</accession>
<dbReference type="Gene3D" id="1.10.530.10">
    <property type="match status" value="1"/>
</dbReference>
<feature type="compositionally biased region" description="Basic and acidic residues" evidence="3">
    <location>
        <begin position="298"/>
        <end position="308"/>
    </location>
</feature>
<evidence type="ECO:0000256" key="3">
    <source>
        <dbReference type="SAM" id="MobiDB-lite"/>
    </source>
</evidence>
<dbReference type="Pfam" id="PF01476">
    <property type="entry name" value="LysM"/>
    <property type="match status" value="1"/>
</dbReference>
<dbReference type="Gene3D" id="3.10.350.10">
    <property type="entry name" value="LysM domain"/>
    <property type="match status" value="1"/>
</dbReference>
<evidence type="ECO:0000256" key="1">
    <source>
        <dbReference type="ARBA" id="ARBA00010830"/>
    </source>
</evidence>
<dbReference type="EMBL" id="LN831790">
    <property type="protein sequence ID" value="CQR63638.1"/>
    <property type="molecule type" value="Genomic_DNA"/>
</dbReference>
<organism evidence="5 6">
    <name type="scientific">Streptomyces leeuwenhoekii</name>
    <dbReference type="NCBI Taxonomy" id="1437453"/>
    <lineage>
        <taxon>Bacteria</taxon>
        <taxon>Bacillati</taxon>
        <taxon>Actinomycetota</taxon>
        <taxon>Actinomycetes</taxon>
        <taxon>Kitasatosporales</taxon>
        <taxon>Streptomycetaceae</taxon>
        <taxon>Streptomyces</taxon>
    </lineage>
</organism>
<dbReference type="InterPro" id="IPR010618">
    <property type="entry name" value="RPF"/>
</dbReference>
<dbReference type="GO" id="GO:0016787">
    <property type="term" value="F:hydrolase activity"/>
    <property type="evidence" value="ECO:0007669"/>
    <property type="project" value="UniProtKB-KW"/>
</dbReference>
<dbReference type="KEGG" id="sle:sle_41790"/>
<comment type="similarity">
    <text evidence="1">Belongs to the transglycosylase family. Rpf subfamily.</text>
</comment>
<dbReference type="CDD" id="cd13925">
    <property type="entry name" value="RPF"/>
    <property type="match status" value="1"/>
</dbReference>
<keyword evidence="2" id="KW-0378">Hydrolase</keyword>
<evidence type="ECO:0000259" key="4">
    <source>
        <dbReference type="PROSITE" id="PS51782"/>
    </source>
</evidence>
<reference evidence="5 6" key="1">
    <citation type="submission" date="2015-02" db="EMBL/GenBank/DDBJ databases">
        <authorList>
            <person name="Gomez-Escribano P.J."/>
        </authorList>
    </citation>
    <scope>NUCLEOTIDE SEQUENCE [LARGE SCALE GENOMIC DNA]</scope>
    <source>
        <strain evidence="6">C34 (DSM 42122 / NRRL B-24963)</strain>
    </source>
</reference>
<dbReference type="PROSITE" id="PS51782">
    <property type="entry name" value="LYSM"/>
    <property type="match status" value="1"/>
</dbReference>
<name>A0A0F7VYI2_STRLW</name>